<sequence>MKNKLVLTIIFLIPSIPSYAGKLSEPVCEVRVCNKISRFSLDIMSHIKDKMGEKCDTVLLPKSESYVGNVLSSESRWYQGSSINPTKKSVTKVVEVLECQ</sequence>
<dbReference type="GeneID" id="14012861"/>
<dbReference type="EMBL" id="JQ513383">
    <property type="protein sequence ID" value="AFA44546.1"/>
    <property type="molecule type" value="Genomic_DNA"/>
</dbReference>
<accession>H6X480</accession>
<evidence type="ECO:0000313" key="1">
    <source>
        <dbReference type="EMBL" id="AFA44546.1"/>
    </source>
</evidence>
<evidence type="ECO:0000313" key="2">
    <source>
        <dbReference type="Proteomes" id="UP000007524"/>
    </source>
</evidence>
<name>H6X480_9CAUD</name>
<dbReference type="Proteomes" id="UP000007524">
    <property type="component" value="Segment"/>
</dbReference>
<organism evidence="1 2">
    <name type="scientific">Klebsiella phage vB_KleM_RaK2</name>
    <dbReference type="NCBI Taxonomy" id="1147094"/>
    <lineage>
        <taxon>Viruses</taxon>
        <taxon>Duplodnaviria</taxon>
        <taxon>Heunggongvirae</taxon>
        <taxon>Uroviricota</taxon>
        <taxon>Caudoviricetes</taxon>
        <taxon>Alcyoneusvirus</taxon>
        <taxon>Alcyoneusvirus RaK2</taxon>
    </lineage>
</organism>
<keyword evidence="2" id="KW-1185">Reference proteome</keyword>
<dbReference type="RefSeq" id="YP_007007428.1">
    <property type="nucleotide sequence ID" value="NC_019526.1"/>
</dbReference>
<gene>
    <name evidence="1" type="ORF">RaK2_00273</name>
</gene>
<dbReference type="KEGG" id="vg:14012861"/>
<protein>
    <submittedName>
        <fullName evidence="1">Uncharacterized protein</fullName>
    </submittedName>
</protein>
<proteinExistence type="predicted"/>
<dbReference type="OrthoDB" id="16825at10239"/>
<reference evidence="1 2" key="1">
    <citation type="journal article" date="2012" name="J. Virol.">
        <title>Genome of Klebsiella sp.-Infecting Bacteriophage vB_KleM_RaK2.</title>
        <authorList>
            <person name="Simoliunas E."/>
            <person name="Kaliniene L."/>
            <person name="Truncaite L."/>
            <person name="Klausa V."/>
            <person name="Zajanckauskaite A."/>
            <person name="Meskys R."/>
        </authorList>
    </citation>
    <scope>NUCLEOTIDE SEQUENCE [LARGE SCALE GENOMIC DNA]</scope>
</reference>